<dbReference type="EMBL" id="LR905206">
    <property type="protein sequence ID" value="CAD7253344.1"/>
    <property type="molecule type" value="Genomic_DNA"/>
</dbReference>
<organism evidence="1">
    <name type="scientific">Darwinula stevensoni</name>
    <dbReference type="NCBI Taxonomy" id="69355"/>
    <lineage>
        <taxon>Eukaryota</taxon>
        <taxon>Metazoa</taxon>
        <taxon>Ecdysozoa</taxon>
        <taxon>Arthropoda</taxon>
        <taxon>Crustacea</taxon>
        <taxon>Oligostraca</taxon>
        <taxon>Ostracoda</taxon>
        <taxon>Podocopa</taxon>
        <taxon>Podocopida</taxon>
        <taxon>Darwinulocopina</taxon>
        <taxon>Darwinuloidea</taxon>
        <taxon>Darwinulidae</taxon>
        <taxon>Darwinula</taxon>
    </lineage>
</organism>
<feature type="non-terminal residue" evidence="1">
    <location>
        <position position="289"/>
    </location>
</feature>
<accession>A0A7R9AFN0</accession>
<evidence type="ECO:0000313" key="2">
    <source>
        <dbReference type="Proteomes" id="UP000677054"/>
    </source>
</evidence>
<gene>
    <name evidence="1" type="ORF">DSTB1V02_LOCUS13094</name>
</gene>
<evidence type="ECO:0000313" key="1">
    <source>
        <dbReference type="EMBL" id="CAD7253344.1"/>
    </source>
</evidence>
<protein>
    <submittedName>
        <fullName evidence="1">Uncharacterized protein</fullName>
    </submittedName>
</protein>
<dbReference type="Proteomes" id="UP000677054">
    <property type="component" value="Unassembled WGS sequence"/>
</dbReference>
<name>A0A7R9AFN0_9CRUS</name>
<sequence length="289" mass="32544">FIGEVAGVDALQRERVLQILSQNGVEWEVADHPPAVVEVTESGGGVLESLSLFLTGSLLHYSFMKPNSSSTSVSSSESIKQLCYVEHDELFEIHEFYTLRRSKAGRPQKLSSPDKQFCVRAITSGKLETATQVTSKFRDVRSPRTFLPREEEHGHEDWRGILLFADMDKQPMRIIPIVPSYMEGDIWIRTEKLPPVYGEGQVLSSLTKLSFRGRMDVLWFDHTATGGTNQAIFQSQLGTTQQWVDDMFAGIALLFAGVVGSDFISVHEATKARRSHFVWVFRKKECIVC</sequence>
<proteinExistence type="predicted"/>
<dbReference type="AlphaFoldDB" id="A0A7R9AFN0"/>
<feature type="non-terminal residue" evidence="1">
    <location>
        <position position="1"/>
    </location>
</feature>
<dbReference type="EMBL" id="CAJPEV010005689">
    <property type="protein sequence ID" value="CAG0903412.1"/>
    <property type="molecule type" value="Genomic_DNA"/>
</dbReference>
<reference evidence="1" key="1">
    <citation type="submission" date="2020-11" db="EMBL/GenBank/DDBJ databases">
        <authorList>
            <person name="Tran Van P."/>
        </authorList>
    </citation>
    <scope>NUCLEOTIDE SEQUENCE</scope>
</reference>
<keyword evidence="2" id="KW-1185">Reference proteome</keyword>